<dbReference type="CDD" id="cd05233">
    <property type="entry name" value="SDR_c"/>
    <property type="match status" value="1"/>
</dbReference>
<dbReference type="RefSeq" id="WP_304420823.1">
    <property type="nucleotide sequence ID" value="NZ_JANCMU010000004.1"/>
</dbReference>
<dbReference type="PROSITE" id="PS51257">
    <property type="entry name" value="PROKAR_LIPOPROTEIN"/>
    <property type="match status" value="1"/>
</dbReference>
<dbReference type="PRINTS" id="PR00081">
    <property type="entry name" value="GDHRDH"/>
</dbReference>
<dbReference type="Proteomes" id="UP001152599">
    <property type="component" value="Unassembled WGS sequence"/>
</dbReference>
<comment type="caution">
    <text evidence="2">The sequence shown here is derived from an EMBL/GenBank/DDBJ whole genome shotgun (WGS) entry which is preliminary data.</text>
</comment>
<name>A0A9X4RUS0_9FLAO</name>
<sequence length="269" mass="29344">MKSQKDLIVITGGAGGIGTACAKAFKDNHLIITDYSQEMVDEAVENLKDEGYKVSGIACDITSQDDIAKLIDFVNKSGSFKALIHTAGVSGTVKDLKKIFTIDLIATEYLVDAFYEIAQEGSVAILLSSMMAHSVEPNPEYDDALRNPQKDDSFDIVSKFTEGNSNLMYDYAKRGVQLLSVKHVGKWGQKKARIVTVSPGVIETEMALKAAEEHPERMEMIKKATPLQRNGKPEDVVGIIKFLASNQASFITGTDILVDGGVIHNIKKM</sequence>
<dbReference type="InterPro" id="IPR036291">
    <property type="entry name" value="NAD(P)-bd_dom_sf"/>
</dbReference>
<dbReference type="PANTHER" id="PTHR43943:SF2">
    <property type="entry name" value="DEHYDROGENASE_REDUCTASE 4"/>
    <property type="match status" value="1"/>
</dbReference>
<dbReference type="EMBL" id="JANCMU010000004">
    <property type="protein sequence ID" value="MDG4946423.1"/>
    <property type="molecule type" value="Genomic_DNA"/>
</dbReference>
<proteinExistence type="inferred from homology"/>
<evidence type="ECO:0000313" key="3">
    <source>
        <dbReference type="Proteomes" id="UP001152599"/>
    </source>
</evidence>
<comment type="similarity">
    <text evidence="1">Belongs to the short-chain dehydrogenases/reductases (SDR) family.</text>
</comment>
<dbReference type="AlphaFoldDB" id="A0A9X4RUS0"/>
<protein>
    <submittedName>
        <fullName evidence="2">SDR family oxidoreductase</fullName>
    </submittedName>
</protein>
<accession>A0A9X4RUS0</accession>
<evidence type="ECO:0000256" key="1">
    <source>
        <dbReference type="ARBA" id="ARBA00006484"/>
    </source>
</evidence>
<organism evidence="2 3">
    <name type="scientific">Profundicola chukchiensis</name>
    <dbReference type="NCBI Taxonomy" id="2961959"/>
    <lineage>
        <taxon>Bacteria</taxon>
        <taxon>Pseudomonadati</taxon>
        <taxon>Bacteroidota</taxon>
        <taxon>Flavobacteriia</taxon>
        <taxon>Flavobacteriales</taxon>
        <taxon>Weeksellaceae</taxon>
        <taxon>Profundicola</taxon>
    </lineage>
</organism>
<dbReference type="Pfam" id="PF13561">
    <property type="entry name" value="adh_short_C2"/>
    <property type="match status" value="1"/>
</dbReference>
<dbReference type="SUPFAM" id="SSF51735">
    <property type="entry name" value="NAD(P)-binding Rossmann-fold domains"/>
    <property type="match status" value="1"/>
</dbReference>
<dbReference type="InterPro" id="IPR002347">
    <property type="entry name" value="SDR_fam"/>
</dbReference>
<reference evidence="2" key="1">
    <citation type="submission" date="2022-07" db="EMBL/GenBank/DDBJ databases">
        <title>Description and genome-wide analysis of Profundicola chukchiensis gen. nov., sp. nov., marine bacteria isolated from bottom sediments of the Chukchi Sea.</title>
        <authorList>
            <person name="Romanenko L."/>
            <person name="Otstavnykh N."/>
            <person name="Kurilenko V."/>
            <person name="Eremeev V."/>
            <person name="Velansky P."/>
            <person name="Mikhailov V."/>
            <person name="Isaeva M."/>
        </authorList>
    </citation>
    <scope>NUCLEOTIDE SEQUENCE</scope>
    <source>
        <strain evidence="2">KMM 9713</strain>
    </source>
</reference>
<dbReference type="PANTHER" id="PTHR43943">
    <property type="entry name" value="DEHYDROGENASE/REDUCTASE (SDR FAMILY) MEMBER 4"/>
    <property type="match status" value="1"/>
</dbReference>
<keyword evidence="3" id="KW-1185">Reference proteome</keyword>
<evidence type="ECO:0000313" key="2">
    <source>
        <dbReference type="EMBL" id="MDG4946423.1"/>
    </source>
</evidence>
<dbReference type="Pfam" id="PF00106">
    <property type="entry name" value="adh_short"/>
    <property type="match status" value="1"/>
</dbReference>
<gene>
    <name evidence="2" type="ORF">NMK71_08355</name>
</gene>
<dbReference type="Gene3D" id="3.40.50.720">
    <property type="entry name" value="NAD(P)-binding Rossmann-like Domain"/>
    <property type="match status" value="1"/>
</dbReference>